<evidence type="ECO:0000313" key="2">
    <source>
        <dbReference type="Proteomes" id="UP001168098"/>
    </source>
</evidence>
<dbReference type="AlphaFoldDB" id="A0AA39AAM2"/>
<reference evidence="1 2" key="1">
    <citation type="journal article" date="2023" name="BMC Biotechnol.">
        <title>Vitis rotundifolia cv Carlos genome sequencing.</title>
        <authorList>
            <person name="Huff M."/>
            <person name="Hulse-Kemp A."/>
            <person name="Scheffler B."/>
            <person name="Youngblood R."/>
            <person name="Simpson S."/>
            <person name="Babiker E."/>
            <person name="Staton M."/>
        </authorList>
    </citation>
    <scope>NUCLEOTIDE SEQUENCE [LARGE SCALE GENOMIC DNA]</scope>
    <source>
        <tissue evidence="1">Leaf</tissue>
    </source>
</reference>
<comment type="caution">
    <text evidence="1">The sequence shown here is derived from an EMBL/GenBank/DDBJ whole genome shotgun (WGS) entry which is preliminary data.</text>
</comment>
<organism evidence="1 2">
    <name type="scientific">Vitis rotundifolia</name>
    <name type="common">Muscadine grape</name>
    <dbReference type="NCBI Taxonomy" id="103349"/>
    <lineage>
        <taxon>Eukaryota</taxon>
        <taxon>Viridiplantae</taxon>
        <taxon>Streptophyta</taxon>
        <taxon>Embryophyta</taxon>
        <taxon>Tracheophyta</taxon>
        <taxon>Spermatophyta</taxon>
        <taxon>Magnoliopsida</taxon>
        <taxon>eudicotyledons</taxon>
        <taxon>Gunneridae</taxon>
        <taxon>Pentapetalae</taxon>
        <taxon>rosids</taxon>
        <taxon>Vitales</taxon>
        <taxon>Vitaceae</taxon>
        <taxon>Viteae</taxon>
        <taxon>Vitis</taxon>
    </lineage>
</organism>
<protein>
    <submittedName>
        <fullName evidence="1">Uncharacterized protein</fullName>
    </submittedName>
</protein>
<gene>
    <name evidence="1" type="ORF">PVL29_005039</name>
</gene>
<keyword evidence="2" id="KW-1185">Reference proteome</keyword>
<dbReference type="Proteomes" id="UP001168098">
    <property type="component" value="Unassembled WGS sequence"/>
</dbReference>
<name>A0AA39AAM2_VITRO</name>
<dbReference type="EMBL" id="JARBHA010000004">
    <property type="protein sequence ID" value="KAJ9703527.1"/>
    <property type="molecule type" value="Genomic_DNA"/>
</dbReference>
<proteinExistence type="predicted"/>
<accession>A0AA39AAM2</accession>
<sequence length="77" mass="8750">MMDDAACPVECWSSTLSHGNRDIYEFSLLSGHAISNNLFVPAEHFLYYSITEVAYKQWLCNCSHQLGRVVSTIFMSI</sequence>
<evidence type="ECO:0000313" key="1">
    <source>
        <dbReference type="EMBL" id="KAJ9703527.1"/>
    </source>
</evidence>